<proteinExistence type="predicted"/>
<comment type="caution">
    <text evidence="2">The sequence shown here is derived from an EMBL/GenBank/DDBJ whole genome shotgun (WGS) entry which is preliminary data.</text>
</comment>
<sequence length="171" mass="19690">MYYHHLNNLIALFFVLPSLVQLLSVNTDILIIPRNAPSGFVLLEETKPTRIYEFRQCINQSEQLHLDIDEKYGDLILTKPIGNVQSNQQRLLCTIHRNQSTIVKLYYTILHSTNDISFTSPIYHADPMSFVVHRFRGIECRPASSSIHYEFVDPSVPLSINERTGELSTKD</sequence>
<keyword evidence="1" id="KW-0732">Signal</keyword>
<dbReference type="AlphaFoldDB" id="A0A816FDR8"/>
<feature type="chain" id="PRO_5032432335" evidence="1">
    <location>
        <begin position="23"/>
        <end position="171"/>
    </location>
</feature>
<evidence type="ECO:0000313" key="3">
    <source>
        <dbReference type="Proteomes" id="UP000663828"/>
    </source>
</evidence>
<feature type="non-terminal residue" evidence="2">
    <location>
        <position position="171"/>
    </location>
</feature>
<gene>
    <name evidence="2" type="ORF">XAT740_LOCUS56709</name>
</gene>
<evidence type="ECO:0000256" key="1">
    <source>
        <dbReference type="SAM" id="SignalP"/>
    </source>
</evidence>
<accession>A0A816FDR8</accession>
<name>A0A816FDR8_ADIRI</name>
<feature type="signal peptide" evidence="1">
    <location>
        <begin position="1"/>
        <end position="22"/>
    </location>
</feature>
<evidence type="ECO:0000313" key="2">
    <source>
        <dbReference type="EMBL" id="CAF1660241.1"/>
    </source>
</evidence>
<organism evidence="2 3">
    <name type="scientific">Adineta ricciae</name>
    <name type="common">Rotifer</name>
    <dbReference type="NCBI Taxonomy" id="249248"/>
    <lineage>
        <taxon>Eukaryota</taxon>
        <taxon>Metazoa</taxon>
        <taxon>Spiralia</taxon>
        <taxon>Gnathifera</taxon>
        <taxon>Rotifera</taxon>
        <taxon>Eurotatoria</taxon>
        <taxon>Bdelloidea</taxon>
        <taxon>Adinetida</taxon>
        <taxon>Adinetidae</taxon>
        <taxon>Adineta</taxon>
    </lineage>
</organism>
<protein>
    <submittedName>
        <fullName evidence="2">Uncharacterized protein</fullName>
    </submittedName>
</protein>
<dbReference type="Proteomes" id="UP000663828">
    <property type="component" value="Unassembled WGS sequence"/>
</dbReference>
<reference evidence="2" key="1">
    <citation type="submission" date="2021-02" db="EMBL/GenBank/DDBJ databases">
        <authorList>
            <person name="Nowell W R."/>
        </authorList>
    </citation>
    <scope>NUCLEOTIDE SEQUENCE</scope>
</reference>
<keyword evidence="3" id="KW-1185">Reference proteome</keyword>
<dbReference type="EMBL" id="CAJNOR010011292">
    <property type="protein sequence ID" value="CAF1660241.1"/>
    <property type="molecule type" value="Genomic_DNA"/>
</dbReference>